<dbReference type="Proteomes" id="UP001596242">
    <property type="component" value="Unassembled WGS sequence"/>
</dbReference>
<protein>
    <submittedName>
        <fullName evidence="2">Uncharacterized protein</fullName>
    </submittedName>
</protein>
<evidence type="ECO:0000313" key="3">
    <source>
        <dbReference type="Proteomes" id="UP001596242"/>
    </source>
</evidence>
<feature type="transmembrane region" description="Helical" evidence="1">
    <location>
        <begin position="177"/>
        <end position="196"/>
    </location>
</feature>
<feature type="transmembrane region" description="Helical" evidence="1">
    <location>
        <begin position="20"/>
        <end position="39"/>
    </location>
</feature>
<organism evidence="2 3">
    <name type="scientific">Streptomyces pratens</name>
    <dbReference type="NCBI Taxonomy" id="887456"/>
    <lineage>
        <taxon>Bacteria</taxon>
        <taxon>Bacillati</taxon>
        <taxon>Actinomycetota</taxon>
        <taxon>Actinomycetes</taxon>
        <taxon>Kitasatosporales</taxon>
        <taxon>Streptomycetaceae</taxon>
        <taxon>Streptomyces</taxon>
    </lineage>
</organism>
<keyword evidence="1" id="KW-0812">Transmembrane</keyword>
<keyword evidence="1" id="KW-0472">Membrane</keyword>
<feature type="transmembrane region" description="Helical" evidence="1">
    <location>
        <begin position="45"/>
        <end position="67"/>
    </location>
</feature>
<keyword evidence="1" id="KW-1133">Transmembrane helix</keyword>
<dbReference type="EMBL" id="JBHSPT010000124">
    <property type="protein sequence ID" value="MFC6060447.1"/>
    <property type="molecule type" value="Genomic_DNA"/>
</dbReference>
<evidence type="ECO:0000313" key="2">
    <source>
        <dbReference type="EMBL" id="MFC6060447.1"/>
    </source>
</evidence>
<keyword evidence="3" id="KW-1185">Reference proteome</keyword>
<accession>A0ABW1MBL1</accession>
<feature type="transmembrane region" description="Helical" evidence="1">
    <location>
        <begin position="88"/>
        <end position="108"/>
    </location>
</feature>
<evidence type="ECO:0000256" key="1">
    <source>
        <dbReference type="SAM" id="Phobius"/>
    </source>
</evidence>
<gene>
    <name evidence="2" type="ORF">ACFP50_35125</name>
</gene>
<reference evidence="3" key="1">
    <citation type="journal article" date="2019" name="Int. J. Syst. Evol. Microbiol.">
        <title>The Global Catalogue of Microorganisms (GCM) 10K type strain sequencing project: providing services to taxonomists for standard genome sequencing and annotation.</title>
        <authorList>
            <consortium name="The Broad Institute Genomics Platform"/>
            <consortium name="The Broad Institute Genome Sequencing Center for Infectious Disease"/>
            <person name="Wu L."/>
            <person name="Ma J."/>
        </authorList>
    </citation>
    <scope>NUCLEOTIDE SEQUENCE [LARGE SCALE GENOMIC DNA]</scope>
    <source>
        <strain evidence="3">JCM 12763</strain>
    </source>
</reference>
<comment type="caution">
    <text evidence="2">The sequence shown here is derived from an EMBL/GenBank/DDBJ whole genome shotgun (WGS) entry which is preliminary data.</text>
</comment>
<dbReference type="RefSeq" id="WP_386406534.1">
    <property type="nucleotide sequence ID" value="NZ_JBHSPT010000124.1"/>
</dbReference>
<name>A0ABW1MBL1_9ACTN</name>
<feature type="transmembrane region" description="Helical" evidence="1">
    <location>
        <begin position="139"/>
        <end position="157"/>
    </location>
</feature>
<sequence length="225" mass="23749">MIGAAGTLRAWAGVHATRPALVLFAVTAALCLLCARAMIDSVGFLLFETPVSLLLLLPVIAGIATGIGSHNTARVPLPEPGRLTPARIAWLLALTGLACLSVSIGQMAGPDLPWQPAVRNVLLHTALAITAARVLGPTLAWLPPVALTLICMLFGYPPSEPGYYWWAMIMEEAVTPNQWAITAAFFLAACVLYTAAPKLTGHIGRFSRQAIPTGVTPTQQKSPLP</sequence>
<proteinExistence type="predicted"/>